<proteinExistence type="predicted"/>
<organism evidence="1">
    <name type="scientific">hydrothermal vent metagenome</name>
    <dbReference type="NCBI Taxonomy" id="652676"/>
    <lineage>
        <taxon>unclassified sequences</taxon>
        <taxon>metagenomes</taxon>
        <taxon>ecological metagenomes</taxon>
    </lineage>
</organism>
<gene>
    <name evidence="1" type="ORF">MNB_SUP05-4-350</name>
</gene>
<name>A0A1W1D8D2_9ZZZZ</name>
<dbReference type="AlphaFoldDB" id="A0A1W1D8D2"/>
<accession>A0A1W1D8D2</accession>
<dbReference type="EMBL" id="FPHR01000006">
    <property type="protein sequence ID" value="SFV76676.1"/>
    <property type="molecule type" value="Genomic_DNA"/>
</dbReference>
<reference evidence="1" key="1">
    <citation type="submission" date="2016-10" db="EMBL/GenBank/DDBJ databases">
        <authorList>
            <person name="de Groot N.N."/>
        </authorList>
    </citation>
    <scope>NUCLEOTIDE SEQUENCE</scope>
</reference>
<sequence length="139" mass="16255">MSASITNSKEISIDLSEDEKNKLTFQLCQILENWKLEDADQLCILSLEDILKPRHLYMYRRGDKAFDFTNDMVKRTKMILGIDESLGTTFPTNKEYASVWLKRSVKKFKHKTPLELMLSGDSGMNRVWHFLDCTQGWRS</sequence>
<evidence type="ECO:0000313" key="1">
    <source>
        <dbReference type="EMBL" id="SFV76676.1"/>
    </source>
</evidence>
<protein>
    <submittedName>
        <fullName evidence="1">Uncharacterized protein</fullName>
    </submittedName>
</protein>